<sequence length="36" mass="4278">MTNIDYYQHKYAILLNVNTLQIMACRYLLTLLKSKS</sequence>
<dbReference type="EMBL" id="PYGD01000001">
    <property type="protein sequence ID" value="PSK94264.1"/>
    <property type="molecule type" value="Genomic_DNA"/>
</dbReference>
<evidence type="ECO:0000313" key="2">
    <source>
        <dbReference type="Proteomes" id="UP000240572"/>
    </source>
</evidence>
<dbReference type="Proteomes" id="UP000240572">
    <property type="component" value="Unassembled WGS sequence"/>
</dbReference>
<protein>
    <submittedName>
        <fullName evidence="1">Uncharacterized protein</fullName>
    </submittedName>
</protein>
<proteinExistence type="predicted"/>
<accession>A0A2P8DAL5</accession>
<organism evidence="1 2">
    <name type="scientific">Taibaiella chishuiensis</name>
    <dbReference type="NCBI Taxonomy" id="1434707"/>
    <lineage>
        <taxon>Bacteria</taxon>
        <taxon>Pseudomonadati</taxon>
        <taxon>Bacteroidota</taxon>
        <taxon>Chitinophagia</taxon>
        <taxon>Chitinophagales</taxon>
        <taxon>Chitinophagaceae</taxon>
        <taxon>Taibaiella</taxon>
    </lineage>
</organism>
<gene>
    <name evidence="1" type="ORF">B0I18_101419</name>
</gene>
<reference evidence="1 2" key="1">
    <citation type="submission" date="2018-03" db="EMBL/GenBank/DDBJ databases">
        <title>Genomic Encyclopedia of Type Strains, Phase III (KMG-III): the genomes of soil and plant-associated and newly described type strains.</title>
        <authorList>
            <person name="Whitman W."/>
        </authorList>
    </citation>
    <scope>NUCLEOTIDE SEQUENCE [LARGE SCALE GENOMIC DNA]</scope>
    <source>
        <strain evidence="1 2">CGMCC 1.12700</strain>
    </source>
</reference>
<dbReference type="AlphaFoldDB" id="A0A2P8DAL5"/>
<evidence type="ECO:0000313" key="1">
    <source>
        <dbReference type="EMBL" id="PSK94264.1"/>
    </source>
</evidence>
<comment type="caution">
    <text evidence="1">The sequence shown here is derived from an EMBL/GenBank/DDBJ whole genome shotgun (WGS) entry which is preliminary data.</text>
</comment>
<name>A0A2P8DAL5_9BACT</name>
<keyword evidence="2" id="KW-1185">Reference proteome</keyword>